<dbReference type="PATRIC" id="fig|442562.3.peg.29"/>
<dbReference type="SUPFAM" id="SSF55298">
    <property type="entry name" value="YjgF-like"/>
    <property type="match status" value="1"/>
</dbReference>
<dbReference type="RefSeq" id="WP_037281960.1">
    <property type="nucleotide sequence ID" value="NZ_KK088597.1"/>
</dbReference>
<accession>A0A017HVF8</accession>
<dbReference type="PANTHER" id="PTHR43760">
    <property type="entry name" value="ENDORIBONUCLEASE-RELATED"/>
    <property type="match status" value="1"/>
</dbReference>
<dbReference type="EMBL" id="AOSK01000002">
    <property type="protein sequence ID" value="EYD78371.1"/>
    <property type="molecule type" value="Genomic_DNA"/>
</dbReference>
<keyword evidence="3" id="KW-1185">Reference proteome</keyword>
<dbReference type="PANTHER" id="PTHR43760:SF1">
    <property type="entry name" value="ENDORIBONUCLEASE L-PSP_CHORISMATE MUTASE-LIKE DOMAIN-CONTAINING PROTEIN"/>
    <property type="match status" value="1"/>
</dbReference>
<proteinExistence type="predicted"/>
<evidence type="ECO:0000313" key="2">
    <source>
        <dbReference type="EMBL" id="EYD78371.1"/>
    </source>
</evidence>
<comment type="caution">
    <text evidence="2">The sequence shown here is derived from an EMBL/GenBank/DDBJ whole genome shotgun (WGS) entry which is preliminary data.</text>
</comment>
<evidence type="ECO:0000313" key="3">
    <source>
        <dbReference type="Proteomes" id="UP000019666"/>
    </source>
</evidence>
<dbReference type="InterPro" id="IPR035959">
    <property type="entry name" value="RutC-like_sf"/>
</dbReference>
<dbReference type="InterPro" id="IPR013813">
    <property type="entry name" value="Endoribo_LPSP/chorism_mut-like"/>
</dbReference>
<dbReference type="CDD" id="cd02199">
    <property type="entry name" value="YjgF_YER057c_UK114_like_1"/>
    <property type="match status" value="1"/>
</dbReference>
<organism evidence="2 3">
    <name type="scientific">Rubellimicrobium mesophilum DSM 19309</name>
    <dbReference type="NCBI Taxonomy" id="442562"/>
    <lineage>
        <taxon>Bacteria</taxon>
        <taxon>Pseudomonadati</taxon>
        <taxon>Pseudomonadota</taxon>
        <taxon>Alphaproteobacteria</taxon>
        <taxon>Rhodobacterales</taxon>
        <taxon>Roseobacteraceae</taxon>
        <taxon>Rubellimicrobium</taxon>
    </lineage>
</organism>
<feature type="domain" description="Endoribonuclease L-PSP/chorismate mutase-like" evidence="1">
    <location>
        <begin position="5"/>
        <end position="141"/>
    </location>
</feature>
<gene>
    <name evidence="2" type="ORF">Rumeso_00028</name>
</gene>
<dbReference type="AlphaFoldDB" id="A0A017HVF8"/>
<dbReference type="HOGENOM" id="CLU_104845_0_1_5"/>
<sequence>MDGIEERLAGLGLSLPEAAAPLAAYVPFVRAGDLLHVSGQVSRDADGVIRGVLGGDMDAEAGAKAAQTCALALLAQVKAACEGDWGRLLRVVKLTGFVASAPGFFDQPKVINGASELMIAAVGEIGRHARSAVGVAALPLGAAVEIEGVFLLR</sequence>
<reference evidence="2 3" key="1">
    <citation type="submission" date="2013-02" db="EMBL/GenBank/DDBJ databases">
        <authorList>
            <person name="Fiebig A."/>
            <person name="Goeker M."/>
            <person name="Klenk H.-P.P."/>
        </authorList>
    </citation>
    <scope>NUCLEOTIDE SEQUENCE [LARGE SCALE GENOMIC DNA]</scope>
    <source>
        <strain evidence="2 3">DSM 19309</strain>
    </source>
</reference>
<evidence type="ECO:0000259" key="1">
    <source>
        <dbReference type="Pfam" id="PF14588"/>
    </source>
</evidence>
<dbReference type="Proteomes" id="UP000019666">
    <property type="component" value="Unassembled WGS sequence"/>
</dbReference>
<protein>
    <submittedName>
        <fullName evidence="2">Endoribonuclease L-PSP</fullName>
    </submittedName>
</protein>
<dbReference type="Pfam" id="PF14588">
    <property type="entry name" value="YjgF_endoribonc"/>
    <property type="match status" value="1"/>
</dbReference>
<dbReference type="STRING" id="442562.Rumeso_00028"/>
<dbReference type="Gene3D" id="3.30.1330.40">
    <property type="entry name" value="RutC-like"/>
    <property type="match status" value="1"/>
</dbReference>
<dbReference type="OrthoDB" id="9806350at2"/>
<name>A0A017HVF8_9RHOB</name>